<dbReference type="Ensembl" id="ENSACUT00000003460.1">
    <property type="protein sequence ID" value="ENSACUP00000003249.1"/>
    <property type="gene ID" value="ENSACUG00000002242.1"/>
</dbReference>
<comment type="similarity">
    <text evidence="4">Belongs to the metallo-beta-lactamase superfamily. RNA-metabolizing metallo-beta-lactamase-like family. INTS11 subfamily.</text>
</comment>
<keyword evidence="15" id="KW-1185">Reference proteome</keyword>
<name>A0A663LUH2_ATHCN</name>
<dbReference type="Pfam" id="PF16661">
    <property type="entry name" value="Lactamase_B_6"/>
    <property type="match status" value="1"/>
</dbReference>
<keyword evidence="7" id="KW-0479">Metal-binding</keyword>
<feature type="domain" description="Beta-Casp" evidence="13">
    <location>
        <begin position="245"/>
        <end position="363"/>
    </location>
</feature>
<organism evidence="14 15">
    <name type="scientific">Athene cunicularia</name>
    <name type="common">Burrowing owl</name>
    <name type="synonym">Speotyto cunicularia</name>
    <dbReference type="NCBI Taxonomy" id="194338"/>
    <lineage>
        <taxon>Eukaryota</taxon>
        <taxon>Metazoa</taxon>
        <taxon>Chordata</taxon>
        <taxon>Craniata</taxon>
        <taxon>Vertebrata</taxon>
        <taxon>Euteleostomi</taxon>
        <taxon>Archelosauria</taxon>
        <taxon>Archosauria</taxon>
        <taxon>Dinosauria</taxon>
        <taxon>Saurischia</taxon>
        <taxon>Theropoda</taxon>
        <taxon>Coelurosauria</taxon>
        <taxon>Aves</taxon>
        <taxon>Neognathae</taxon>
        <taxon>Neoaves</taxon>
        <taxon>Telluraves</taxon>
        <taxon>Strigiformes</taxon>
        <taxon>Strigidae</taxon>
        <taxon>Athene</taxon>
    </lineage>
</organism>
<dbReference type="CTD" id="54973"/>
<feature type="domain" description="Metallo-beta-lactamase" evidence="12">
    <location>
        <begin position="16"/>
        <end position="233"/>
    </location>
</feature>
<dbReference type="GO" id="GO:0016180">
    <property type="term" value="P:snRNA processing"/>
    <property type="evidence" value="ECO:0007669"/>
    <property type="project" value="TreeGrafter"/>
</dbReference>
<evidence type="ECO:0000313" key="14">
    <source>
        <dbReference type="Ensembl" id="ENSACUP00000003249.1"/>
    </source>
</evidence>
<dbReference type="FunFam" id="3.40.50.10890:FF:000002">
    <property type="entry name" value="Integrator complex subunit 11"/>
    <property type="match status" value="1"/>
</dbReference>
<proteinExistence type="inferred from homology"/>
<evidence type="ECO:0000259" key="12">
    <source>
        <dbReference type="SMART" id="SM00849"/>
    </source>
</evidence>
<dbReference type="GO" id="GO:0046872">
    <property type="term" value="F:metal ion binding"/>
    <property type="evidence" value="ECO:0007669"/>
    <property type="project" value="UniProtKB-KW"/>
</dbReference>
<dbReference type="PANTHER" id="PTHR11203">
    <property type="entry name" value="CLEAVAGE AND POLYADENYLATION SPECIFICITY FACTOR FAMILY MEMBER"/>
    <property type="match status" value="1"/>
</dbReference>
<keyword evidence="6" id="KW-0963">Cytoplasm</keyword>
<keyword evidence="8" id="KW-0378">Hydrolase</keyword>
<dbReference type="KEGG" id="acun:113487786"/>
<evidence type="ECO:0000256" key="4">
    <source>
        <dbReference type="ARBA" id="ARBA00007093"/>
    </source>
</evidence>
<gene>
    <name evidence="14" type="primary">INTS11</name>
</gene>
<accession>A0A663LUH2</accession>
<dbReference type="InterPro" id="IPR041897">
    <property type="entry name" value="INTS11-like_MBL-fold"/>
</dbReference>
<dbReference type="FunFam" id="3.60.15.10:FF:000003">
    <property type="entry name" value="Integrator complex subunit 11"/>
    <property type="match status" value="1"/>
</dbReference>
<evidence type="ECO:0000256" key="3">
    <source>
        <dbReference type="ARBA" id="ARBA00004496"/>
    </source>
</evidence>
<dbReference type="Pfam" id="PF07521">
    <property type="entry name" value="RMMBL"/>
    <property type="match status" value="1"/>
</dbReference>
<dbReference type="InterPro" id="IPR050698">
    <property type="entry name" value="MBL"/>
</dbReference>
<dbReference type="Pfam" id="PF21386">
    <property type="entry name" value="IntS11_C"/>
    <property type="match status" value="1"/>
</dbReference>
<comment type="cofactor">
    <cofactor evidence="1">
        <name>Zn(2+)</name>
        <dbReference type="ChEBI" id="CHEBI:29105"/>
    </cofactor>
</comment>
<keyword evidence="9" id="KW-0862">Zinc</keyword>
<evidence type="ECO:0000256" key="10">
    <source>
        <dbReference type="ARBA" id="ARBA00023242"/>
    </source>
</evidence>
<dbReference type="Pfam" id="PF10996">
    <property type="entry name" value="Beta-Casp"/>
    <property type="match status" value="1"/>
</dbReference>
<dbReference type="RefSeq" id="XP_026718381.1">
    <property type="nucleotide sequence ID" value="XM_026862580.1"/>
</dbReference>
<dbReference type="GeneID" id="113487786"/>
<dbReference type="InterPro" id="IPR048662">
    <property type="entry name" value="IntS11_C"/>
</dbReference>
<dbReference type="GO" id="GO:0016787">
    <property type="term" value="F:hydrolase activity"/>
    <property type="evidence" value="ECO:0007669"/>
    <property type="project" value="UniProtKB-KW"/>
</dbReference>
<reference evidence="14" key="2">
    <citation type="submission" date="2025-09" db="UniProtKB">
        <authorList>
            <consortium name="Ensembl"/>
        </authorList>
    </citation>
    <scope>IDENTIFICATION</scope>
</reference>
<evidence type="ECO:0000256" key="11">
    <source>
        <dbReference type="ARBA" id="ARBA00029625"/>
    </source>
</evidence>
<evidence type="ECO:0000256" key="6">
    <source>
        <dbReference type="ARBA" id="ARBA00022490"/>
    </source>
</evidence>
<sequence length="600" mass="68100">MPEIKVTPLGAGQDVGRSCILVSIAGKNVMLDCGMHMGYNDDRRFPDFSYITQNGRLTDFLDCVIISHFHLDHCGALPYFSEMVGYDGPIYMTHPTKAICPILLEDYRKITVDKKGETNFFTSQMIKDCMKKVVAVHLHQTVQVDEELEIKAYYAGHVLGAAMFQIKVGCESVVYTGDYNMTPDRHLGAAWIDKCRPDLLITESTYATTIRDSKRCRERDFLKKVHETVERGGKVLIPVFALGRAQELCILLETFWERMNLKAPIYFSTGLTEKANHYYKLFITWTNQKIRKTFVQRNMFEFKHIKAFDRAFADNPGPMVVFATPGMLHAGQSLQIFRKWAGNEKNMVIMPGYCVQGTVGHKILSGQRKLEMEGRQILEVKMQVEYMSFSAHADAKGIMQLIRQAEPRNVLLVHGEAKKMEFLKQKIEQEFHVSCYMPANGETTTIFTNPSIPVDISLGLLKRETAIGLAPDVKKPKLMHGTLIMKDNSFRLVSPEQALKELGLAEHQLRFTCRVHIQDPRKEHETVLRVYNHLKGVLKDYSVQHLPDGSITVESILIQATAHSEDQGTKVLLVSWTYQDEELGSYLTSLLKKGLPPSTA</sequence>
<dbReference type="OMA" id="YLDGMIW"/>
<dbReference type="InterPro" id="IPR001279">
    <property type="entry name" value="Metallo-B-lactamas"/>
</dbReference>
<evidence type="ECO:0000256" key="7">
    <source>
        <dbReference type="ARBA" id="ARBA00022723"/>
    </source>
</evidence>
<evidence type="ECO:0000256" key="2">
    <source>
        <dbReference type="ARBA" id="ARBA00004123"/>
    </source>
</evidence>
<dbReference type="AlphaFoldDB" id="A0A663LUH2"/>
<evidence type="ECO:0000313" key="15">
    <source>
        <dbReference type="Proteomes" id="UP000472269"/>
    </source>
</evidence>
<dbReference type="InterPro" id="IPR022712">
    <property type="entry name" value="Beta_Casp"/>
</dbReference>
<evidence type="ECO:0000256" key="5">
    <source>
        <dbReference type="ARBA" id="ARBA00016810"/>
    </source>
</evidence>
<keyword evidence="10" id="KW-0539">Nucleus</keyword>
<dbReference type="InterPro" id="IPR036866">
    <property type="entry name" value="RibonucZ/Hydroxyglut_hydro"/>
</dbReference>
<dbReference type="SMART" id="SM00849">
    <property type="entry name" value="Lactamase_B"/>
    <property type="match status" value="1"/>
</dbReference>
<dbReference type="InterPro" id="IPR011108">
    <property type="entry name" value="RMMBL"/>
</dbReference>
<evidence type="ECO:0000259" key="13">
    <source>
        <dbReference type="SMART" id="SM01027"/>
    </source>
</evidence>
<dbReference type="GO" id="GO:0005634">
    <property type="term" value="C:nucleus"/>
    <property type="evidence" value="ECO:0007669"/>
    <property type="project" value="UniProtKB-SubCell"/>
</dbReference>
<reference evidence="14" key="1">
    <citation type="submission" date="2025-08" db="UniProtKB">
        <authorList>
            <consortium name="Ensembl"/>
        </authorList>
    </citation>
    <scope>IDENTIFICATION</scope>
</reference>
<evidence type="ECO:0000256" key="9">
    <source>
        <dbReference type="ARBA" id="ARBA00022833"/>
    </source>
</evidence>
<dbReference type="SMART" id="SM01027">
    <property type="entry name" value="Beta-Casp"/>
    <property type="match status" value="1"/>
</dbReference>
<protein>
    <recommendedName>
        <fullName evidence="5">Integrator complex subunit 11</fullName>
    </recommendedName>
    <alternativeName>
        <fullName evidence="11">Cleavage and polyadenylation-specific factor 3-like protein</fullName>
    </alternativeName>
</protein>
<dbReference type="PANTHER" id="PTHR11203:SF37">
    <property type="entry name" value="INTEGRATOR COMPLEX SUBUNIT 11"/>
    <property type="match status" value="1"/>
</dbReference>
<dbReference type="Proteomes" id="UP000472269">
    <property type="component" value="Unplaced"/>
</dbReference>
<dbReference type="Gene3D" id="3.40.50.10890">
    <property type="match status" value="1"/>
</dbReference>
<evidence type="ECO:0000256" key="1">
    <source>
        <dbReference type="ARBA" id="ARBA00001947"/>
    </source>
</evidence>
<dbReference type="OrthoDB" id="10249535at2759"/>
<dbReference type="GO" id="GO:0005737">
    <property type="term" value="C:cytoplasm"/>
    <property type="evidence" value="ECO:0007669"/>
    <property type="project" value="UniProtKB-SubCell"/>
</dbReference>
<evidence type="ECO:0000256" key="8">
    <source>
        <dbReference type="ARBA" id="ARBA00022801"/>
    </source>
</evidence>
<comment type="subcellular location">
    <subcellularLocation>
        <location evidence="3">Cytoplasm</location>
    </subcellularLocation>
    <subcellularLocation>
        <location evidence="2">Nucleus</location>
    </subcellularLocation>
</comment>
<dbReference type="SUPFAM" id="SSF56281">
    <property type="entry name" value="Metallo-hydrolase/oxidoreductase"/>
    <property type="match status" value="1"/>
</dbReference>
<dbReference type="GO" id="GO:0004521">
    <property type="term" value="F:RNA endonuclease activity"/>
    <property type="evidence" value="ECO:0007669"/>
    <property type="project" value="TreeGrafter"/>
</dbReference>
<dbReference type="CDD" id="cd16291">
    <property type="entry name" value="INTS11-like_MBL-fold"/>
    <property type="match status" value="1"/>
</dbReference>
<dbReference type="Gene3D" id="3.60.15.10">
    <property type="entry name" value="Ribonuclease Z/Hydroxyacylglutathione hydrolase-like"/>
    <property type="match status" value="1"/>
</dbReference>